<keyword evidence="3" id="KW-0479">Metal-binding</keyword>
<organism evidence="9 10">
    <name type="scientific">Neolewinella antarctica</name>
    <dbReference type="NCBI Taxonomy" id="442734"/>
    <lineage>
        <taxon>Bacteria</taxon>
        <taxon>Pseudomonadati</taxon>
        <taxon>Bacteroidota</taxon>
        <taxon>Saprospiria</taxon>
        <taxon>Saprospirales</taxon>
        <taxon>Lewinellaceae</taxon>
        <taxon>Neolewinella</taxon>
    </lineage>
</organism>
<dbReference type="Pfam" id="PF00884">
    <property type="entry name" value="Sulfatase"/>
    <property type="match status" value="1"/>
</dbReference>
<feature type="signal peptide" evidence="7">
    <location>
        <begin position="1"/>
        <end position="18"/>
    </location>
</feature>
<keyword evidence="5" id="KW-0378">Hydrolase</keyword>
<comment type="caution">
    <text evidence="9">The sequence shown here is derived from an EMBL/GenBank/DDBJ whole genome shotgun (WGS) entry which is preliminary data.</text>
</comment>
<accession>A0ABX0XG89</accession>
<dbReference type="Gene3D" id="3.30.1120.10">
    <property type="match status" value="1"/>
</dbReference>
<name>A0ABX0XG89_9BACT</name>
<sequence>MRLLPLAPLFLLCTCDRAADTPPPAAEMPNVVFILADDFGITDAQGYAEKFTGSTNAETFYETPNLNRLMAGGVSFSQAYATQLCSPTRAGILSGKYAPRVGFMTAMPPRETYYNQALPVPAGYYAHDVLDHHDDIKIEQAWTNATSNSALPTGAPDDDGRDMLSIAEAMPGHHSAFIGKWHLGGFGAAGHQPADQGFATLAWFDAGGSTYFNWRAPWNNNAKNQFPDIPQAQMEMGNAGPETGEDYLTDDLTAQALNFLDERAAADDGKPFFLYFSHFAVHSPYQGKPDEVAYFEDRPTRGANGHKDPIYASMVKSMDRSVGAVLNKLDSLGIAENTLVIFMSDNGGIDSKITPRGDGTDNAPFLGGKACLTEGGIRVPLIAYWKGKTDGGTWVNEPVDYTDIYPTILAAAGYDAGAVITAEDLDGQSILPLIDAGYAGSYAKQTRYWHYPFNVIYNSPYDGQALTPHSAIRRDEHKLIFDWHGRLHLYDIEKDPYEQNDLAEAQPELREELFAELIEWLEENVDERYWPVINAEYEAGKEVRDAGFVNLIK</sequence>
<evidence type="ECO:0000256" key="7">
    <source>
        <dbReference type="SAM" id="SignalP"/>
    </source>
</evidence>
<evidence type="ECO:0000256" key="1">
    <source>
        <dbReference type="ARBA" id="ARBA00001913"/>
    </source>
</evidence>
<evidence type="ECO:0000313" key="10">
    <source>
        <dbReference type="Proteomes" id="UP000770785"/>
    </source>
</evidence>
<proteinExistence type="inferred from homology"/>
<dbReference type="RefSeq" id="WP_168040220.1">
    <property type="nucleotide sequence ID" value="NZ_JAATJH010000010.1"/>
</dbReference>
<comment type="cofactor">
    <cofactor evidence="1">
        <name>Ca(2+)</name>
        <dbReference type="ChEBI" id="CHEBI:29108"/>
    </cofactor>
</comment>
<evidence type="ECO:0000256" key="2">
    <source>
        <dbReference type="ARBA" id="ARBA00008779"/>
    </source>
</evidence>
<evidence type="ECO:0000256" key="3">
    <source>
        <dbReference type="ARBA" id="ARBA00022723"/>
    </source>
</evidence>
<evidence type="ECO:0000256" key="4">
    <source>
        <dbReference type="ARBA" id="ARBA00022729"/>
    </source>
</evidence>
<keyword evidence="4 7" id="KW-0732">Signal</keyword>
<dbReference type="CDD" id="cd16144">
    <property type="entry name" value="ARS_like"/>
    <property type="match status" value="1"/>
</dbReference>
<keyword evidence="6" id="KW-0106">Calcium</keyword>
<gene>
    <name evidence="9" type="ORF">GGR27_003854</name>
</gene>
<feature type="chain" id="PRO_5046050028" evidence="7">
    <location>
        <begin position="19"/>
        <end position="553"/>
    </location>
</feature>
<dbReference type="SUPFAM" id="SSF53649">
    <property type="entry name" value="Alkaline phosphatase-like"/>
    <property type="match status" value="1"/>
</dbReference>
<protein>
    <submittedName>
        <fullName evidence="9">Arylsulfatase A-like enzyme</fullName>
    </submittedName>
</protein>
<reference evidence="9 10" key="1">
    <citation type="submission" date="2020-03" db="EMBL/GenBank/DDBJ databases">
        <title>Genomic Encyclopedia of Type Strains, Phase IV (KMG-IV): sequencing the most valuable type-strain genomes for metagenomic binning, comparative biology and taxonomic classification.</title>
        <authorList>
            <person name="Goeker M."/>
        </authorList>
    </citation>
    <scope>NUCLEOTIDE SEQUENCE [LARGE SCALE GENOMIC DNA]</scope>
    <source>
        <strain evidence="9 10">DSM 105096</strain>
    </source>
</reference>
<comment type="similarity">
    <text evidence="2">Belongs to the sulfatase family.</text>
</comment>
<dbReference type="Gene3D" id="3.40.720.10">
    <property type="entry name" value="Alkaline Phosphatase, subunit A"/>
    <property type="match status" value="1"/>
</dbReference>
<dbReference type="InterPro" id="IPR000917">
    <property type="entry name" value="Sulfatase_N"/>
</dbReference>
<feature type="domain" description="Sulfatase N-terminal" evidence="8">
    <location>
        <begin position="29"/>
        <end position="414"/>
    </location>
</feature>
<keyword evidence="10" id="KW-1185">Reference proteome</keyword>
<evidence type="ECO:0000256" key="6">
    <source>
        <dbReference type="ARBA" id="ARBA00022837"/>
    </source>
</evidence>
<dbReference type="PANTHER" id="PTHR42693:SF42">
    <property type="entry name" value="ARYLSULFATASE G"/>
    <property type="match status" value="1"/>
</dbReference>
<dbReference type="PANTHER" id="PTHR42693">
    <property type="entry name" value="ARYLSULFATASE FAMILY MEMBER"/>
    <property type="match status" value="1"/>
</dbReference>
<dbReference type="InterPro" id="IPR050738">
    <property type="entry name" value="Sulfatase"/>
</dbReference>
<dbReference type="Proteomes" id="UP000770785">
    <property type="component" value="Unassembled WGS sequence"/>
</dbReference>
<evidence type="ECO:0000256" key="5">
    <source>
        <dbReference type="ARBA" id="ARBA00022801"/>
    </source>
</evidence>
<dbReference type="InterPro" id="IPR017850">
    <property type="entry name" value="Alkaline_phosphatase_core_sf"/>
</dbReference>
<evidence type="ECO:0000259" key="8">
    <source>
        <dbReference type="Pfam" id="PF00884"/>
    </source>
</evidence>
<evidence type="ECO:0000313" key="9">
    <source>
        <dbReference type="EMBL" id="NJC28331.1"/>
    </source>
</evidence>
<dbReference type="EMBL" id="JAATJH010000010">
    <property type="protein sequence ID" value="NJC28331.1"/>
    <property type="molecule type" value="Genomic_DNA"/>
</dbReference>